<comment type="caution">
    <text evidence="1">The sequence shown here is derived from an EMBL/GenBank/DDBJ whole genome shotgun (WGS) entry which is preliminary data.</text>
</comment>
<evidence type="ECO:0000313" key="1">
    <source>
        <dbReference type="EMBL" id="KAK9818306.1"/>
    </source>
</evidence>
<keyword evidence="2" id="KW-1185">Reference proteome</keyword>
<dbReference type="EMBL" id="JALJOR010000004">
    <property type="protein sequence ID" value="KAK9818306.1"/>
    <property type="molecule type" value="Genomic_DNA"/>
</dbReference>
<proteinExistence type="predicted"/>
<dbReference type="InterPro" id="IPR002816">
    <property type="entry name" value="TraB/PrgY/GumN_fam"/>
</dbReference>
<evidence type="ECO:0008006" key="3">
    <source>
        <dbReference type="Google" id="ProtNLM"/>
    </source>
</evidence>
<dbReference type="InterPro" id="IPR046345">
    <property type="entry name" value="TraB_PrgY-like"/>
</dbReference>
<protein>
    <recommendedName>
        <fullName evidence="3">TraB domain-containing protein</fullName>
    </recommendedName>
</protein>
<dbReference type="AlphaFoldDB" id="A0AAW1PX66"/>
<organism evidence="1 2">
    <name type="scientific">[Myrmecia] bisecta</name>
    <dbReference type="NCBI Taxonomy" id="41462"/>
    <lineage>
        <taxon>Eukaryota</taxon>
        <taxon>Viridiplantae</taxon>
        <taxon>Chlorophyta</taxon>
        <taxon>core chlorophytes</taxon>
        <taxon>Trebouxiophyceae</taxon>
        <taxon>Trebouxiales</taxon>
        <taxon>Trebouxiaceae</taxon>
        <taxon>Myrmecia</taxon>
    </lineage>
</organism>
<name>A0AAW1PX66_9CHLO</name>
<dbReference type="CDD" id="cd14726">
    <property type="entry name" value="TraB_PrgY-like"/>
    <property type="match status" value="1"/>
</dbReference>
<reference evidence="1 2" key="1">
    <citation type="journal article" date="2024" name="Nat. Commun.">
        <title>Phylogenomics reveals the evolutionary origins of lichenization in chlorophyte algae.</title>
        <authorList>
            <person name="Puginier C."/>
            <person name="Libourel C."/>
            <person name="Otte J."/>
            <person name="Skaloud P."/>
            <person name="Haon M."/>
            <person name="Grisel S."/>
            <person name="Petersen M."/>
            <person name="Berrin J.G."/>
            <person name="Delaux P.M."/>
            <person name="Dal Grande F."/>
            <person name="Keller J."/>
        </authorList>
    </citation>
    <scope>NUCLEOTIDE SEQUENCE [LARGE SCALE GENOMIC DNA]</scope>
    <source>
        <strain evidence="1 2">SAG 2043</strain>
    </source>
</reference>
<sequence>MAFCFKAIQRAVQLNLKRQISLTAQHLHPVQISVGSCPVTTWSHLPLLFQISQVTNLRAAWPLGGSGACTRSFSAKVQPTPDTTLYLRNLDNGAEIFLVGTAHVSRKSAEQVQQMIQVVKPEVVMLELDATRARKLRSQSTSEQGSFLKDFLAHMGMPGAAFSESLLKAGMSGFYHVLRTLGLDPGLEFKVAIEEAERTGARLVYGDQDAQVTMKRLTQALGGPNGLTIMDLLRLMVSNPSHPIPPDLYQLLKGGLSSSLEARVEAMKNRQMARSMTQYMRDVHPKLAQALIDERDEIMVDCLRGLRGKVVAVVGLAHLDGIESRWQAAGATAKIADN</sequence>
<dbReference type="PANTHER" id="PTHR21530:SF5">
    <property type="entry name" value="TRAB FAMILY PROTEIN"/>
    <property type="match status" value="1"/>
</dbReference>
<dbReference type="PANTHER" id="PTHR21530">
    <property type="entry name" value="PHEROMONE SHUTDOWN PROTEIN"/>
    <property type="match status" value="1"/>
</dbReference>
<dbReference type="Proteomes" id="UP001489004">
    <property type="component" value="Unassembled WGS sequence"/>
</dbReference>
<gene>
    <name evidence="1" type="ORF">WJX72_010357</name>
</gene>
<dbReference type="Pfam" id="PF01963">
    <property type="entry name" value="TraB_PrgY_gumN"/>
    <property type="match status" value="1"/>
</dbReference>
<evidence type="ECO:0000313" key="2">
    <source>
        <dbReference type="Proteomes" id="UP001489004"/>
    </source>
</evidence>
<accession>A0AAW1PX66</accession>